<dbReference type="RefSeq" id="WP_345356438.1">
    <property type="nucleotide sequence ID" value="NZ_BAABII010000002.1"/>
</dbReference>
<protein>
    <submittedName>
        <fullName evidence="2">DUF4873 domain-containing protein</fullName>
    </submittedName>
</protein>
<evidence type="ECO:0000313" key="3">
    <source>
        <dbReference type="Proteomes" id="UP001564626"/>
    </source>
</evidence>
<dbReference type="EMBL" id="JBGEHV010000104">
    <property type="protein sequence ID" value="MEY8043540.1"/>
    <property type="molecule type" value="Genomic_DNA"/>
</dbReference>
<comment type="caution">
    <text evidence="2">The sequence shown here is derived from an EMBL/GenBank/DDBJ whole genome shotgun (WGS) entry which is preliminary data.</text>
</comment>
<keyword evidence="3" id="KW-1185">Reference proteome</keyword>
<sequence length="101" mass="11110">MDEDDDYRGAATLLGADREVAVEVVLRGHFQPIDGRFHWYGRIAAHPEVREIADGRAKEVVLRTPQGEAVGKLSDPDPWGRLRITGTGRPPFGVESFAVEG</sequence>
<feature type="domain" description="DUF4873" evidence="1">
    <location>
        <begin position="4"/>
        <end position="94"/>
    </location>
</feature>
<dbReference type="Proteomes" id="UP001564626">
    <property type="component" value="Unassembled WGS sequence"/>
</dbReference>
<gene>
    <name evidence="2" type="ORF">AB8O55_29390</name>
</gene>
<evidence type="ECO:0000313" key="2">
    <source>
        <dbReference type="EMBL" id="MEY8043540.1"/>
    </source>
</evidence>
<dbReference type="InterPro" id="IPR032371">
    <property type="entry name" value="DUF4873"/>
</dbReference>
<evidence type="ECO:0000259" key="1">
    <source>
        <dbReference type="Pfam" id="PF16170"/>
    </source>
</evidence>
<proteinExistence type="predicted"/>
<dbReference type="Pfam" id="PF16170">
    <property type="entry name" value="DUF4873"/>
    <property type="match status" value="1"/>
</dbReference>
<organism evidence="2 3">
    <name type="scientific">Saccharopolyspora cebuensis</name>
    <dbReference type="NCBI Taxonomy" id="418759"/>
    <lineage>
        <taxon>Bacteria</taxon>
        <taxon>Bacillati</taxon>
        <taxon>Actinomycetota</taxon>
        <taxon>Actinomycetes</taxon>
        <taxon>Pseudonocardiales</taxon>
        <taxon>Pseudonocardiaceae</taxon>
        <taxon>Saccharopolyspora</taxon>
    </lineage>
</organism>
<name>A0ABV4CR26_9PSEU</name>
<accession>A0ABV4CR26</accession>
<reference evidence="2 3" key="1">
    <citation type="submission" date="2024-08" db="EMBL/GenBank/DDBJ databases">
        <title>Genome mining of Saccharopolyspora cebuensis PGLac3 from Nigerian medicinal plant.</title>
        <authorList>
            <person name="Ezeobiora C.E."/>
            <person name="Igbokwe N.H."/>
            <person name="Amin D.H."/>
            <person name="Mendie U.E."/>
        </authorList>
    </citation>
    <scope>NUCLEOTIDE SEQUENCE [LARGE SCALE GENOMIC DNA]</scope>
    <source>
        <strain evidence="2 3">PGLac3</strain>
    </source>
</reference>